<dbReference type="AlphaFoldDB" id="A0A9K3DJQ0"/>
<gene>
    <name evidence="2" type="ORF">HanXRQr2_Chr17g0816081</name>
</gene>
<keyword evidence="1" id="KW-0472">Membrane</keyword>
<evidence type="ECO:0000313" key="3">
    <source>
        <dbReference type="Proteomes" id="UP000215914"/>
    </source>
</evidence>
<keyword evidence="1" id="KW-0812">Transmembrane</keyword>
<organism evidence="2 3">
    <name type="scientific">Helianthus annuus</name>
    <name type="common">Common sunflower</name>
    <dbReference type="NCBI Taxonomy" id="4232"/>
    <lineage>
        <taxon>Eukaryota</taxon>
        <taxon>Viridiplantae</taxon>
        <taxon>Streptophyta</taxon>
        <taxon>Embryophyta</taxon>
        <taxon>Tracheophyta</taxon>
        <taxon>Spermatophyta</taxon>
        <taxon>Magnoliopsida</taxon>
        <taxon>eudicotyledons</taxon>
        <taxon>Gunneridae</taxon>
        <taxon>Pentapetalae</taxon>
        <taxon>asterids</taxon>
        <taxon>campanulids</taxon>
        <taxon>Asterales</taxon>
        <taxon>Asteraceae</taxon>
        <taxon>Asteroideae</taxon>
        <taxon>Heliantheae alliance</taxon>
        <taxon>Heliantheae</taxon>
        <taxon>Helianthus</taxon>
    </lineage>
</organism>
<feature type="transmembrane region" description="Helical" evidence="1">
    <location>
        <begin position="6"/>
        <end position="24"/>
    </location>
</feature>
<dbReference type="Proteomes" id="UP000215914">
    <property type="component" value="Unassembled WGS sequence"/>
</dbReference>
<keyword evidence="3" id="KW-1185">Reference proteome</keyword>
<reference evidence="2" key="1">
    <citation type="journal article" date="2017" name="Nature">
        <title>The sunflower genome provides insights into oil metabolism, flowering and Asterid evolution.</title>
        <authorList>
            <person name="Badouin H."/>
            <person name="Gouzy J."/>
            <person name="Grassa C.J."/>
            <person name="Murat F."/>
            <person name="Staton S.E."/>
            <person name="Cottret L."/>
            <person name="Lelandais-Briere C."/>
            <person name="Owens G.L."/>
            <person name="Carrere S."/>
            <person name="Mayjonade B."/>
            <person name="Legrand L."/>
            <person name="Gill N."/>
            <person name="Kane N.C."/>
            <person name="Bowers J.E."/>
            <person name="Hubner S."/>
            <person name="Bellec A."/>
            <person name="Berard A."/>
            <person name="Berges H."/>
            <person name="Blanchet N."/>
            <person name="Boniface M.C."/>
            <person name="Brunel D."/>
            <person name="Catrice O."/>
            <person name="Chaidir N."/>
            <person name="Claudel C."/>
            <person name="Donnadieu C."/>
            <person name="Faraut T."/>
            <person name="Fievet G."/>
            <person name="Helmstetter N."/>
            <person name="King M."/>
            <person name="Knapp S.J."/>
            <person name="Lai Z."/>
            <person name="Le Paslier M.C."/>
            <person name="Lippi Y."/>
            <person name="Lorenzon L."/>
            <person name="Mandel J.R."/>
            <person name="Marage G."/>
            <person name="Marchand G."/>
            <person name="Marquand E."/>
            <person name="Bret-Mestries E."/>
            <person name="Morien E."/>
            <person name="Nambeesan S."/>
            <person name="Nguyen T."/>
            <person name="Pegot-Espagnet P."/>
            <person name="Pouilly N."/>
            <person name="Raftis F."/>
            <person name="Sallet E."/>
            <person name="Schiex T."/>
            <person name="Thomas J."/>
            <person name="Vandecasteele C."/>
            <person name="Vares D."/>
            <person name="Vear F."/>
            <person name="Vautrin S."/>
            <person name="Crespi M."/>
            <person name="Mangin B."/>
            <person name="Burke J.M."/>
            <person name="Salse J."/>
            <person name="Munos S."/>
            <person name="Vincourt P."/>
            <person name="Rieseberg L.H."/>
            <person name="Langlade N.B."/>
        </authorList>
    </citation>
    <scope>NUCLEOTIDE SEQUENCE</scope>
    <source>
        <tissue evidence="2">Leaves</tissue>
    </source>
</reference>
<reference evidence="2" key="2">
    <citation type="submission" date="2020-06" db="EMBL/GenBank/DDBJ databases">
        <title>Helianthus annuus Genome sequencing and assembly Release 2.</title>
        <authorList>
            <person name="Gouzy J."/>
            <person name="Langlade N."/>
            <person name="Munos S."/>
        </authorList>
    </citation>
    <scope>NUCLEOTIDE SEQUENCE</scope>
    <source>
        <tissue evidence="2">Leaves</tissue>
    </source>
</reference>
<evidence type="ECO:0000313" key="2">
    <source>
        <dbReference type="EMBL" id="KAF5756556.1"/>
    </source>
</evidence>
<dbReference type="EMBL" id="MNCJ02000332">
    <property type="protein sequence ID" value="KAF5756556.1"/>
    <property type="molecule type" value="Genomic_DNA"/>
</dbReference>
<name>A0A9K3DJQ0_HELAN</name>
<protein>
    <submittedName>
        <fullName evidence="2">Uncharacterized protein</fullName>
    </submittedName>
</protein>
<keyword evidence="1" id="KW-1133">Transmembrane helix</keyword>
<sequence>MGSTLMLAVVFDFDLVAFALAIAAEQRRASARIVQDCQILRYSHKIYPNQFCLLPT</sequence>
<evidence type="ECO:0000256" key="1">
    <source>
        <dbReference type="SAM" id="Phobius"/>
    </source>
</evidence>
<accession>A0A9K3DJQ0</accession>
<dbReference type="Gramene" id="mRNA:HanXRQr2_Chr17g0816081">
    <property type="protein sequence ID" value="mRNA:HanXRQr2_Chr17g0816081"/>
    <property type="gene ID" value="HanXRQr2_Chr17g0816081"/>
</dbReference>
<comment type="caution">
    <text evidence="2">The sequence shown here is derived from an EMBL/GenBank/DDBJ whole genome shotgun (WGS) entry which is preliminary data.</text>
</comment>
<proteinExistence type="predicted"/>